<reference evidence="2" key="1">
    <citation type="submission" date="2022-02" db="EMBL/GenBank/DDBJ databases">
        <authorList>
            <person name="Henning P.M."/>
            <person name="McCubbin A.G."/>
            <person name="Shore J.S."/>
        </authorList>
    </citation>
    <scope>NUCLEOTIDE SEQUENCE</scope>
    <source>
        <strain evidence="2">F60SS</strain>
        <tissue evidence="2">Leaves</tissue>
    </source>
</reference>
<gene>
    <name evidence="2" type="ORF">Tsubulata_022596</name>
</gene>
<dbReference type="EMBL" id="JAKUCV010003993">
    <property type="protein sequence ID" value="KAJ4836917.1"/>
    <property type="molecule type" value="Genomic_DNA"/>
</dbReference>
<evidence type="ECO:0000313" key="3">
    <source>
        <dbReference type="Proteomes" id="UP001141552"/>
    </source>
</evidence>
<keyword evidence="3" id="KW-1185">Reference proteome</keyword>
<protein>
    <submittedName>
        <fullName evidence="2">Uncharacterized protein</fullName>
    </submittedName>
</protein>
<organism evidence="2 3">
    <name type="scientific">Turnera subulata</name>
    <dbReference type="NCBI Taxonomy" id="218843"/>
    <lineage>
        <taxon>Eukaryota</taxon>
        <taxon>Viridiplantae</taxon>
        <taxon>Streptophyta</taxon>
        <taxon>Embryophyta</taxon>
        <taxon>Tracheophyta</taxon>
        <taxon>Spermatophyta</taxon>
        <taxon>Magnoliopsida</taxon>
        <taxon>eudicotyledons</taxon>
        <taxon>Gunneridae</taxon>
        <taxon>Pentapetalae</taxon>
        <taxon>rosids</taxon>
        <taxon>fabids</taxon>
        <taxon>Malpighiales</taxon>
        <taxon>Passifloraceae</taxon>
        <taxon>Turnera</taxon>
    </lineage>
</organism>
<reference evidence="2" key="2">
    <citation type="journal article" date="2023" name="Plants (Basel)">
        <title>Annotation of the Turnera subulata (Passifloraceae) Draft Genome Reveals the S-Locus Evolved after the Divergence of Turneroideae from Passifloroideae in a Stepwise Manner.</title>
        <authorList>
            <person name="Henning P.M."/>
            <person name="Roalson E.H."/>
            <person name="Mir W."/>
            <person name="McCubbin A.G."/>
            <person name="Shore J.S."/>
        </authorList>
    </citation>
    <scope>NUCLEOTIDE SEQUENCE</scope>
    <source>
        <strain evidence="2">F60SS</strain>
    </source>
</reference>
<evidence type="ECO:0000256" key="1">
    <source>
        <dbReference type="SAM" id="MobiDB-lite"/>
    </source>
</evidence>
<dbReference type="Pfam" id="PF00428">
    <property type="entry name" value="Ribosomal_60s"/>
    <property type="match status" value="1"/>
</dbReference>
<accession>A0A9Q0FUL5</accession>
<name>A0A9Q0FUL5_9ROSI</name>
<evidence type="ECO:0000313" key="2">
    <source>
        <dbReference type="EMBL" id="KAJ4836917.1"/>
    </source>
</evidence>
<feature type="compositionally biased region" description="Basic and acidic residues" evidence="1">
    <location>
        <begin position="57"/>
        <end position="66"/>
    </location>
</feature>
<comment type="caution">
    <text evidence="2">The sequence shown here is derived from an EMBL/GenBank/DDBJ whole genome shotgun (WGS) entry which is preliminary data.</text>
</comment>
<dbReference type="OrthoDB" id="1863831at2759"/>
<dbReference type="Proteomes" id="UP001141552">
    <property type="component" value="Unassembled WGS sequence"/>
</dbReference>
<proteinExistence type="predicted"/>
<feature type="region of interest" description="Disordered" evidence="1">
    <location>
        <begin position="56"/>
        <end position="80"/>
    </location>
</feature>
<dbReference type="AlphaFoldDB" id="A0A9Q0FUL5"/>
<sequence length="80" mass="8284">MGDSVLVGIGKLCIEVTSASEIAFISEELCISCGICVKDPSKFVAATISVASAAASKVEEATKPQEPEESDNDMGLSLFD</sequence>